<protein>
    <submittedName>
        <fullName evidence="1">13127_t:CDS:1</fullName>
    </submittedName>
</protein>
<keyword evidence="2" id="KW-1185">Reference proteome</keyword>
<name>A0A9N9NEW9_9GLOM</name>
<dbReference type="OrthoDB" id="2476105at2759"/>
<dbReference type="EMBL" id="CAJVPZ010026819">
    <property type="protein sequence ID" value="CAG8726743.1"/>
    <property type="molecule type" value="Genomic_DNA"/>
</dbReference>
<dbReference type="Proteomes" id="UP000789396">
    <property type="component" value="Unassembled WGS sequence"/>
</dbReference>
<evidence type="ECO:0000313" key="1">
    <source>
        <dbReference type="EMBL" id="CAG8726743.1"/>
    </source>
</evidence>
<sequence>AYNVSSVSSIMSYVETDQVEVSKINSLDAEVNSFTSLLIKEIINLEVENLESSTVKMTPIVSSADLDYDS</sequence>
<proteinExistence type="predicted"/>
<accession>A0A9N9NEW9</accession>
<feature type="non-terminal residue" evidence="1">
    <location>
        <position position="1"/>
    </location>
</feature>
<dbReference type="AlphaFoldDB" id="A0A9N9NEW9"/>
<organism evidence="1 2">
    <name type="scientific">Racocetra fulgida</name>
    <dbReference type="NCBI Taxonomy" id="60492"/>
    <lineage>
        <taxon>Eukaryota</taxon>
        <taxon>Fungi</taxon>
        <taxon>Fungi incertae sedis</taxon>
        <taxon>Mucoromycota</taxon>
        <taxon>Glomeromycotina</taxon>
        <taxon>Glomeromycetes</taxon>
        <taxon>Diversisporales</taxon>
        <taxon>Gigasporaceae</taxon>
        <taxon>Racocetra</taxon>
    </lineage>
</organism>
<gene>
    <name evidence="1" type="ORF">RFULGI_LOCUS11832</name>
</gene>
<evidence type="ECO:0000313" key="2">
    <source>
        <dbReference type="Proteomes" id="UP000789396"/>
    </source>
</evidence>
<comment type="caution">
    <text evidence="1">The sequence shown here is derived from an EMBL/GenBank/DDBJ whole genome shotgun (WGS) entry which is preliminary data.</text>
</comment>
<reference evidence="1" key="1">
    <citation type="submission" date="2021-06" db="EMBL/GenBank/DDBJ databases">
        <authorList>
            <person name="Kallberg Y."/>
            <person name="Tangrot J."/>
            <person name="Rosling A."/>
        </authorList>
    </citation>
    <scope>NUCLEOTIDE SEQUENCE</scope>
    <source>
        <strain evidence="1">IN212</strain>
    </source>
</reference>